<evidence type="ECO:0000313" key="1">
    <source>
        <dbReference type="EMBL" id="MPL61100.1"/>
    </source>
</evidence>
<dbReference type="AlphaFoldDB" id="A0A644T2H8"/>
<organism evidence="1">
    <name type="scientific">bioreactor metagenome</name>
    <dbReference type="NCBI Taxonomy" id="1076179"/>
    <lineage>
        <taxon>unclassified sequences</taxon>
        <taxon>metagenomes</taxon>
        <taxon>ecological metagenomes</taxon>
    </lineage>
</organism>
<accession>A0A644T2H8</accession>
<proteinExistence type="predicted"/>
<dbReference type="EMBL" id="VSSQ01000014">
    <property type="protein sequence ID" value="MPL61100.1"/>
    <property type="molecule type" value="Genomic_DNA"/>
</dbReference>
<gene>
    <name evidence="1" type="ORF">SDC9_06667</name>
</gene>
<name>A0A644T2H8_9ZZZZ</name>
<comment type="caution">
    <text evidence="1">The sequence shown here is derived from an EMBL/GenBank/DDBJ whole genome shotgun (WGS) entry which is preliminary data.</text>
</comment>
<protein>
    <submittedName>
        <fullName evidence="1">Uncharacterized protein</fullName>
    </submittedName>
</protein>
<sequence length="82" mass="9592">MAMLETAFRYAKKVWDFVDNLVDENNKEIAKYQAKYRDYSRDELIQRCQNSDCWAEKVAIGSIMKKNGWIPPKKDGAEGEEL</sequence>
<reference evidence="1" key="1">
    <citation type="submission" date="2019-08" db="EMBL/GenBank/DDBJ databases">
        <authorList>
            <person name="Kucharzyk K."/>
            <person name="Murdoch R.W."/>
            <person name="Higgins S."/>
            <person name="Loffler F."/>
        </authorList>
    </citation>
    <scope>NUCLEOTIDE SEQUENCE</scope>
</reference>